<reference evidence="2" key="1">
    <citation type="submission" date="2013-10" db="EMBL/GenBank/DDBJ databases">
        <title>Genomic analysis of the causative agents of coccidiosis in chickens.</title>
        <authorList>
            <person name="Reid A.J."/>
            <person name="Blake D."/>
            <person name="Billington K."/>
            <person name="Browne H."/>
            <person name="Dunn M."/>
            <person name="Hung S."/>
            <person name="Kawahara F."/>
            <person name="Miranda-Saavedra D."/>
            <person name="Mourier T."/>
            <person name="Nagra H."/>
            <person name="Otto T.D."/>
            <person name="Rawlings N."/>
            <person name="Sanchez A."/>
            <person name="Sanders M."/>
            <person name="Subramaniam C."/>
            <person name="Tay Y."/>
            <person name="Dear P."/>
            <person name="Doerig C."/>
            <person name="Gruber A."/>
            <person name="Parkinson J."/>
            <person name="Shirley M."/>
            <person name="Wan K.L."/>
            <person name="Berriman M."/>
            <person name="Tomley F."/>
            <person name="Pain A."/>
        </authorList>
    </citation>
    <scope>NUCLEOTIDE SEQUENCE [LARGE SCALE GENOMIC DNA]</scope>
    <source>
        <strain evidence="2">Weybridge</strain>
    </source>
</reference>
<dbReference type="InterPro" id="IPR015943">
    <property type="entry name" value="WD40/YVTN_repeat-like_dom_sf"/>
</dbReference>
<dbReference type="PANTHER" id="PTHR44099:SF4">
    <property type="entry name" value="RABCONNECTIN-3B, ISOFORM A"/>
    <property type="match status" value="1"/>
</dbReference>
<keyword evidence="3" id="KW-1185">Reference proteome</keyword>
<dbReference type="VEuPathDB" id="ToxoDB:EMWEY_00012930"/>
<feature type="chain" id="PRO_5004674839" evidence="1">
    <location>
        <begin position="28"/>
        <end position="139"/>
    </location>
</feature>
<dbReference type="RefSeq" id="XP_013334625.1">
    <property type="nucleotide sequence ID" value="XM_013479171.1"/>
</dbReference>
<dbReference type="GeneID" id="25335279"/>
<dbReference type="GO" id="GO:0005737">
    <property type="term" value="C:cytoplasm"/>
    <property type="evidence" value="ECO:0007669"/>
    <property type="project" value="TreeGrafter"/>
</dbReference>
<proteinExistence type="predicted"/>
<feature type="signal peptide" evidence="1">
    <location>
        <begin position="1"/>
        <end position="27"/>
    </location>
</feature>
<dbReference type="Proteomes" id="UP000030763">
    <property type="component" value="Unassembled WGS sequence"/>
</dbReference>
<reference evidence="2" key="2">
    <citation type="submission" date="2013-10" db="EMBL/GenBank/DDBJ databases">
        <authorList>
            <person name="Aslett M."/>
        </authorList>
    </citation>
    <scope>NUCLEOTIDE SEQUENCE [LARGE SCALE GENOMIC DNA]</scope>
    <source>
        <strain evidence="2">Weybridge</strain>
    </source>
</reference>
<organism evidence="2 3">
    <name type="scientific">Eimeria maxima</name>
    <name type="common">Coccidian parasite</name>
    <dbReference type="NCBI Taxonomy" id="5804"/>
    <lineage>
        <taxon>Eukaryota</taxon>
        <taxon>Sar</taxon>
        <taxon>Alveolata</taxon>
        <taxon>Apicomplexa</taxon>
        <taxon>Conoidasida</taxon>
        <taxon>Coccidia</taxon>
        <taxon>Eucoccidiorida</taxon>
        <taxon>Eimeriorina</taxon>
        <taxon>Eimeriidae</taxon>
        <taxon>Eimeria</taxon>
    </lineage>
</organism>
<gene>
    <name evidence="2" type="ORF">EMWEY_00012930</name>
</gene>
<protein>
    <submittedName>
        <fullName evidence="2">Uncharacterized protein</fullName>
    </submittedName>
</protein>
<name>U6M169_EIMMA</name>
<dbReference type="Pfam" id="PF00400">
    <property type="entry name" value="WD40"/>
    <property type="match status" value="1"/>
</dbReference>
<evidence type="ECO:0000313" key="2">
    <source>
        <dbReference type="EMBL" id="CDJ57977.1"/>
    </source>
</evidence>
<accession>U6M169</accession>
<sequence length="139" mass="14848">LEETGGSQMAAPALLFLVDCFTRLAVGTEEGVVVAYDLRTATKMRVFEGHQGGVSALGFSDDGNWIASYSVAESAVRLWHIMSTVSLYHQEKSLWVLTRENGVSYEITTASSSNRSTSSSSSSSRVVIICCCCSSSSSS</sequence>
<dbReference type="InterPro" id="IPR049916">
    <property type="entry name" value="WDR72-like"/>
</dbReference>
<dbReference type="EMBL" id="HG719436">
    <property type="protein sequence ID" value="CDJ57977.1"/>
    <property type="molecule type" value="Genomic_DNA"/>
</dbReference>
<dbReference type="OrthoDB" id="338622at2759"/>
<dbReference type="InterPro" id="IPR036322">
    <property type="entry name" value="WD40_repeat_dom_sf"/>
</dbReference>
<dbReference type="InterPro" id="IPR001680">
    <property type="entry name" value="WD40_rpt"/>
</dbReference>
<dbReference type="AlphaFoldDB" id="U6M169"/>
<evidence type="ECO:0000313" key="3">
    <source>
        <dbReference type="Proteomes" id="UP000030763"/>
    </source>
</evidence>
<dbReference type="PANTHER" id="PTHR44099">
    <property type="entry name" value="RABCONNECTIN-3B, ISOFORM A"/>
    <property type="match status" value="1"/>
</dbReference>
<dbReference type="SUPFAM" id="SSF50978">
    <property type="entry name" value="WD40 repeat-like"/>
    <property type="match status" value="1"/>
</dbReference>
<evidence type="ECO:0000256" key="1">
    <source>
        <dbReference type="SAM" id="SignalP"/>
    </source>
</evidence>
<keyword evidence="1" id="KW-0732">Signal</keyword>
<dbReference type="SMART" id="SM00320">
    <property type="entry name" value="WD40"/>
    <property type="match status" value="1"/>
</dbReference>
<feature type="non-terminal residue" evidence="2">
    <location>
        <position position="1"/>
    </location>
</feature>
<dbReference type="Gene3D" id="2.130.10.10">
    <property type="entry name" value="YVTN repeat-like/Quinoprotein amine dehydrogenase"/>
    <property type="match status" value="1"/>
</dbReference>